<evidence type="ECO:0000313" key="3">
    <source>
        <dbReference type="Proteomes" id="UP000682111"/>
    </source>
</evidence>
<dbReference type="EMBL" id="BORC01000014">
    <property type="protein sequence ID" value="GIN64404.1"/>
    <property type="molecule type" value="Genomic_DNA"/>
</dbReference>
<dbReference type="Proteomes" id="UP000682111">
    <property type="component" value="Unassembled WGS sequence"/>
</dbReference>
<feature type="transmembrane region" description="Helical" evidence="1">
    <location>
        <begin position="53"/>
        <end position="76"/>
    </location>
</feature>
<feature type="transmembrane region" description="Helical" evidence="1">
    <location>
        <begin position="24"/>
        <end position="46"/>
    </location>
</feature>
<sequence length="84" mass="9636">MFLNNGINSFMGSIYWYDLTFQKLIMMTIILTYVLVLSFALLAIVVSNICKHYISLIVLQLPIFVTICILITRGYLLGEAYHIV</sequence>
<keyword evidence="1" id="KW-0472">Membrane</keyword>
<dbReference type="RefSeq" id="WP_137744058.1">
    <property type="nucleotide sequence ID" value="NZ_BORC01000014.1"/>
</dbReference>
<evidence type="ECO:0000313" key="2">
    <source>
        <dbReference type="EMBL" id="GIN64404.1"/>
    </source>
</evidence>
<keyword evidence="1" id="KW-0812">Transmembrane</keyword>
<dbReference type="OrthoDB" id="2199615at2"/>
<keyword evidence="1" id="KW-1133">Transmembrane helix</keyword>
<accession>A0A919WME8</accession>
<organism evidence="2 3">
    <name type="scientific">Robertmurraya siralis</name>
    <dbReference type="NCBI Taxonomy" id="77777"/>
    <lineage>
        <taxon>Bacteria</taxon>
        <taxon>Bacillati</taxon>
        <taxon>Bacillota</taxon>
        <taxon>Bacilli</taxon>
        <taxon>Bacillales</taxon>
        <taxon>Bacillaceae</taxon>
        <taxon>Robertmurraya</taxon>
    </lineage>
</organism>
<name>A0A919WME8_9BACI</name>
<gene>
    <name evidence="2" type="ORF">J27TS8_43970</name>
</gene>
<comment type="caution">
    <text evidence="2">The sequence shown here is derived from an EMBL/GenBank/DDBJ whole genome shotgun (WGS) entry which is preliminary data.</text>
</comment>
<dbReference type="AlphaFoldDB" id="A0A919WME8"/>
<keyword evidence="3" id="KW-1185">Reference proteome</keyword>
<evidence type="ECO:0000256" key="1">
    <source>
        <dbReference type="SAM" id="Phobius"/>
    </source>
</evidence>
<protein>
    <submittedName>
        <fullName evidence="2">Uncharacterized protein</fullName>
    </submittedName>
</protein>
<reference evidence="2" key="1">
    <citation type="submission" date="2021-03" db="EMBL/GenBank/DDBJ databases">
        <title>Antimicrobial resistance genes in bacteria isolated from Japanese honey, and their potential for conferring macrolide and lincosamide resistance in the American foulbrood pathogen Paenibacillus larvae.</title>
        <authorList>
            <person name="Okamoto M."/>
            <person name="Kumagai M."/>
            <person name="Kanamori H."/>
            <person name="Takamatsu D."/>
        </authorList>
    </citation>
    <scope>NUCLEOTIDE SEQUENCE</scope>
    <source>
        <strain evidence="2">J27TS8</strain>
    </source>
</reference>
<proteinExistence type="predicted"/>